<organism evidence="1 2">
    <name type="scientific">Saccharopolyspora halophila</name>
    <dbReference type="NCBI Taxonomy" id="405551"/>
    <lineage>
        <taxon>Bacteria</taxon>
        <taxon>Bacillati</taxon>
        <taxon>Actinomycetota</taxon>
        <taxon>Actinomycetes</taxon>
        <taxon>Pseudonocardiales</taxon>
        <taxon>Pseudonocardiaceae</taxon>
        <taxon>Saccharopolyspora</taxon>
    </lineage>
</organism>
<name>A0ABN3GHN3_9PSEU</name>
<proteinExistence type="predicted"/>
<dbReference type="InterPro" id="IPR036661">
    <property type="entry name" value="Luciferase-like_sf"/>
</dbReference>
<reference evidence="1 2" key="1">
    <citation type="journal article" date="2019" name="Int. J. Syst. Evol. Microbiol.">
        <title>The Global Catalogue of Microorganisms (GCM) 10K type strain sequencing project: providing services to taxonomists for standard genome sequencing and annotation.</title>
        <authorList>
            <consortium name="The Broad Institute Genomics Platform"/>
            <consortium name="The Broad Institute Genome Sequencing Center for Infectious Disease"/>
            <person name="Wu L."/>
            <person name="Ma J."/>
        </authorList>
    </citation>
    <scope>NUCLEOTIDE SEQUENCE [LARGE SCALE GENOMIC DNA]</scope>
    <source>
        <strain evidence="1 2">JCM 16221</strain>
    </source>
</reference>
<evidence type="ECO:0000313" key="1">
    <source>
        <dbReference type="EMBL" id="GAA2351879.1"/>
    </source>
</evidence>
<dbReference type="EMBL" id="BAAARA010000010">
    <property type="protein sequence ID" value="GAA2351879.1"/>
    <property type="molecule type" value="Genomic_DNA"/>
</dbReference>
<dbReference type="Gene3D" id="3.20.20.30">
    <property type="entry name" value="Luciferase-like domain"/>
    <property type="match status" value="1"/>
</dbReference>
<keyword evidence="2" id="KW-1185">Reference proteome</keyword>
<evidence type="ECO:0000313" key="2">
    <source>
        <dbReference type="Proteomes" id="UP001501218"/>
    </source>
</evidence>
<protein>
    <submittedName>
        <fullName evidence="1">Uncharacterized protein</fullName>
    </submittedName>
</protein>
<sequence length="104" mass="11750">MHFTRTCAGARADEIEWATLLQMVVPADDREAAAEDLRSRLGDSLTTEQILETPVLLIGTVEEMADQLMRNRERYGFTNYTVHGMYADSFAPVLARVRERVACD</sequence>
<dbReference type="Proteomes" id="UP001501218">
    <property type="component" value="Unassembled WGS sequence"/>
</dbReference>
<comment type="caution">
    <text evidence="1">The sequence shown here is derived from an EMBL/GenBank/DDBJ whole genome shotgun (WGS) entry which is preliminary data.</text>
</comment>
<dbReference type="SUPFAM" id="SSF51679">
    <property type="entry name" value="Bacterial luciferase-like"/>
    <property type="match status" value="1"/>
</dbReference>
<gene>
    <name evidence="1" type="ORF">GCM10009854_32160</name>
</gene>
<dbReference type="RefSeq" id="WP_344132718.1">
    <property type="nucleotide sequence ID" value="NZ_BAAARA010000010.1"/>
</dbReference>
<accession>A0ABN3GHN3</accession>